<feature type="chain" id="PRO_5037715341" description="DUF1501 domain-containing protein" evidence="1">
    <location>
        <begin position="35"/>
        <end position="473"/>
    </location>
</feature>
<reference evidence="2 3" key="1">
    <citation type="journal article" date="2014" name="Int. J. Syst. Evol. Microbiol.">
        <title>Complete genome sequence of Corynebacterium casei LMG S-19264T (=DSM 44701T), isolated from a smear-ripened cheese.</title>
        <authorList>
            <consortium name="US DOE Joint Genome Institute (JGI-PGF)"/>
            <person name="Walter F."/>
            <person name="Albersmeier A."/>
            <person name="Kalinowski J."/>
            <person name="Ruckert C."/>
        </authorList>
    </citation>
    <scope>NUCLEOTIDE SEQUENCE [LARGE SCALE GENOMIC DNA]</scope>
    <source>
        <strain evidence="2 3">KCTC 23968</strain>
    </source>
</reference>
<name>A0A918NJD5_9PROT</name>
<protein>
    <recommendedName>
        <fullName evidence="4">DUF1501 domain-containing protein</fullName>
    </recommendedName>
</protein>
<dbReference type="PROSITE" id="PS51318">
    <property type="entry name" value="TAT"/>
    <property type="match status" value="1"/>
</dbReference>
<keyword evidence="3" id="KW-1185">Reference proteome</keyword>
<sequence length="473" mass="51471">MTYYNRRQFITRSTLGFAGATMGLSFLGHGAAQAANISGYKAIVGIMLKGGMDHSDTLLPKDQDSYDALKGFRPGIFASHNSDDPQSSRHRENILELNVENASQFNGRRFGLPRELSAVQDMFNAGDAAIVGNVGPLLEPANRDDFETGRVSLPKRIFSHNDQQSTWMSLSTEGARKGWGGQFADAVLASDATANPLYAAITATTSDVFLAGDRARAFRVPRAGQRLTLDADRIRSHLGRGDDSDEARTKLNAYLRKQSADHTNLFRKDASGMSARGIDNQISYSERAASATPLGTIFPNTNLGRQLGGVAQAMSLRGPLNVKRQVFYAAQGGYDTHDSQAQNLPERHQKLNDAMLAFRAAMVELGLWNDVLVFTMSDFGRSMVGNGDGSDHGWGGHHFVLGGSVRGGQIYGDVPEIDTGHPQYTRRRGRLIPTTSVEQHAATLGRWFGLDDGELAGIFPNLSRFDRSALDFA</sequence>
<proteinExistence type="predicted"/>
<gene>
    <name evidence="2" type="ORF">GCM10011309_26310</name>
</gene>
<evidence type="ECO:0000313" key="3">
    <source>
        <dbReference type="Proteomes" id="UP000600865"/>
    </source>
</evidence>
<feature type="signal peptide" evidence="1">
    <location>
        <begin position="1"/>
        <end position="34"/>
    </location>
</feature>
<evidence type="ECO:0000256" key="1">
    <source>
        <dbReference type="SAM" id="SignalP"/>
    </source>
</evidence>
<dbReference type="PANTHER" id="PTHR43737:SF1">
    <property type="entry name" value="DUF1501 DOMAIN-CONTAINING PROTEIN"/>
    <property type="match status" value="1"/>
</dbReference>
<dbReference type="Pfam" id="PF07394">
    <property type="entry name" value="DUF1501"/>
    <property type="match status" value="1"/>
</dbReference>
<dbReference type="InterPro" id="IPR006311">
    <property type="entry name" value="TAT_signal"/>
</dbReference>
<evidence type="ECO:0000313" key="2">
    <source>
        <dbReference type="EMBL" id="GGX74869.1"/>
    </source>
</evidence>
<dbReference type="RefSeq" id="WP_189586990.1">
    <property type="nucleotide sequence ID" value="NZ_BMYV01000003.1"/>
</dbReference>
<dbReference type="AlphaFoldDB" id="A0A918NJD5"/>
<evidence type="ECO:0008006" key="4">
    <source>
        <dbReference type="Google" id="ProtNLM"/>
    </source>
</evidence>
<dbReference type="PANTHER" id="PTHR43737">
    <property type="entry name" value="BLL7424 PROTEIN"/>
    <property type="match status" value="1"/>
</dbReference>
<comment type="caution">
    <text evidence="2">The sequence shown here is derived from an EMBL/GenBank/DDBJ whole genome shotgun (WGS) entry which is preliminary data.</text>
</comment>
<dbReference type="EMBL" id="BMYV01000003">
    <property type="protein sequence ID" value="GGX74869.1"/>
    <property type="molecule type" value="Genomic_DNA"/>
</dbReference>
<dbReference type="Proteomes" id="UP000600865">
    <property type="component" value="Unassembled WGS sequence"/>
</dbReference>
<accession>A0A918NJD5</accession>
<organism evidence="2 3">
    <name type="scientific">Litorimonas cladophorae</name>
    <dbReference type="NCBI Taxonomy" id="1220491"/>
    <lineage>
        <taxon>Bacteria</taxon>
        <taxon>Pseudomonadati</taxon>
        <taxon>Pseudomonadota</taxon>
        <taxon>Alphaproteobacteria</taxon>
        <taxon>Maricaulales</taxon>
        <taxon>Robiginitomaculaceae</taxon>
    </lineage>
</organism>
<keyword evidence="1" id="KW-0732">Signal</keyword>
<dbReference type="InterPro" id="IPR010869">
    <property type="entry name" value="DUF1501"/>
</dbReference>